<reference evidence="2" key="1">
    <citation type="submission" date="2021-04" db="EMBL/GenBank/DDBJ databases">
        <title>Genomic characterization of the novel lytic bacteriophage vB_RsoP_BMB50 infecting Ralstonia solanacearum.</title>
        <authorList>
            <person name="Wang K."/>
            <person name="Liu Q."/>
            <person name="Dong Z."/>
            <person name="Sun M."/>
            <person name="Peng D."/>
        </authorList>
    </citation>
    <scope>NUCLEOTIDE SEQUENCE</scope>
</reference>
<dbReference type="EMBL" id="MW965453">
    <property type="protein sequence ID" value="QVE65562.1"/>
    <property type="molecule type" value="Genomic_DNA"/>
</dbReference>
<feature type="region of interest" description="Disordered" evidence="1">
    <location>
        <begin position="69"/>
        <end position="99"/>
    </location>
</feature>
<protein>
    <recommendedName>
        <fullName evidence="4">I-spanin</fullName>
    </recommendedName>
</protein>
<sequence>MALFDKIALGLICALVAALGVLGVLHKGQAARLDAAEASLRAVTAAQVAADTAYRNQAGRLKELEAKAKERAHERDKALDAHPDWSNAPVPADIAGRVR</sequence>
<proteinExistence type="predicted"/>
<evidence type="ECO:0000313" key="2">
    <source>
        <dbReference type="EMBL" id="QVE65562.1"/>
    </source>
</evidence>
<keyword evidence="3" id="KW-1185">Reference proteome</keyword>
<evidence type="ECO:0000313" key="3">
    <source>
        <dbReference type="Proteomes" id="UP000694260"/>
    </source>
</evidence>
<organism evidence="2 3">
    <name type="scientific">Ralstonia phage vB_RsoP_BMB50</name>
    <dbReference type="NCBI Taxonomy" id="2834269"/>
    <lineage>
        <taxon>Viruses</taxon>
        <taxon>Duplodnaviria</taxon>
        <taxon>Heunggongvirae</taxon>
        <taxon>Uroviricota</taxon>
        <taxon>Caudoviricetes</taxon>
        <taxon>Autographivirales</taxon>
        <taxon>Autonotataviridae</taxon>
        <taxon>Okabevirinae</taxon>
        <taxon>Hongshanvirus</taxon>
        <taxon>Hongshanvirus BMB50</taxon>
    </lineage>
</organism>
<accession>A0A8E5NVG5</accession>
<evidence type="ECO:0008006" key="4">
    <source>
        <dbReference type="Google" id="ProtNLM"/>
    </source>
</evidence>
<feature type="compositionally biased region" description="Basic and acidic residues" evidence="1">
    <location>
        <begin position="69"/>
        <end position="83"/>
    </location>
</feature>
<name>A0A8E5NVG5_9CAUD</name>
<dbReference type="Proteomes" id="UP000694260">
    <property type="component" value="Segment"/>
</dbReference>
<evidence type="ECO:0000256" key="1">
    <source>
        <dbReference type="SAM" id="MobiDB-lite"/>
    </source>
</evidence>